<dbReference type="PANTHER" id="PTHR31977:SF1">
    <property type="entry name" value="UPF0696 PROTEIN C11ORF68"/>
    <property type="match status" value="1"/>
</dbReference>
<dbReference type="AlphaFoldDB" id="A0A1Q3E0A3"/>
<name>A0A1Q3E0A3_LENED</name>
<comment type="caution">
    <text evidence="3">The sequence shown here is derived from an EMBL/GenBank/DDBJ whole genome shotgun (WGS) entry which is preliminary data.</text>
</comment>
<reference evidence="3 4" key="1">
    <citation type="submission" date="2016-08" db="EMBL/GenBank/DDBJ databases">
        <authorList>
            <consortium name="Lentinula edodes genome sequencing consortium"/>
            <person name="Sakamoto Y."/>
            <person name="Nakade K."/>
            <person name="Sato S."/>
            <person name="Yoshida Y."/>
            <person name="Miyazaki K."/>
            <person name="Natsume S."/>
            <person name="Konno N."/>
        </authorList>
    </citation>
    <scope>NUCLEOTIDE SEQUENCE [LARGE SCALE GENOMIC DNA]</scope>
    <source>
        <strain evidence="3 4">NBRC 111202</strain>
    </source>
</reference>
<dbReference type="Gene3D" id="3.30.760.10">
    <property type="entry name" value="RNA Cap, Translation Initiation Factor Eif4e"/>
    <property type="match status" value="1"/>
</dbReference>
<feature type="region of interest" description="Disordered" evidence="2">
    <location>
        <begin position="85"/>
        <end position="108"/>
    </location>
</feature>
<evidence type="ECO:0000256" key="2">
    <source>
        <dbReference type="SAM" id="MobiDB-lite"/>
    </source>
</evidence>
<proteinExistence type="inferred from homology"/>
<sequence length="353" mass="39888">MTKANEDAIPEGDYKYVWTPTSNVPLDDFLSKYKPSMVENDGTKPWIWVRKGGDTRSFTPADEIAVLEESSKILTEITDQIENIKNDPSIPTRSNKKTGAKSKKEVREELQRDARERFEEIARKYKYLCGKWLMFASTEKIDMIWSSLATSLINGPLADTDAFCAKVATTPRDANPNHLHVICLYFPDVYNKDAVTKAMKILLRNHGFNLSGVKSDMYTLLGIDSKHPSGIPSTIWKNKDLMDDKEIQALKDAFFAELKGGKSSIAQSPDKADPNDKKPMDVSAASADKPKTKRKQKDIFASDDDDDNDGEQKRRAELMQKKKATAVSKRRSDKDKDSDEDQEKPKRKAARRS</sequence>
<evidence type="ECO:0000313" key="3">
    <source>
        <dbReference type="EMBL" id="GAW00544.1"/>
    </source>
</evidence>
<dbReference type="SUPFAM" id="SSF55418">
    <property type="entry name" value="eIF4e-like"/>
    <property type="match status" value="1"/>
</dbReference>
<protein>
    <submittedName>
        <fullName evidence="3">UPF0696 like protein</fullName>
    </submittedName>
</protein>
<accession>A0A1Q3E0A3</accession>
<feature type="compositionally biased region" description="Basic and acidic residues" evidence="2">
    <location>
        <begin position="270"/>
        <end position="280"/>
    </location>
</feature>
<gene>
    <name evidence="3" type="ORF">LENED_002071</name>
</gene>
<dbReference type="Proteomes" id="UP000188533">
    <property type="component" value="Unassembled WGS sequence"/>
</dbReference>
<evidence type="ECO:0000256" key="1">
    <source>
        <dbReference type="ARBA" id="ARBA00010568"/>
    </source>
</evidence>
<organism evidence="3 4">
    <name type="scientific">Lentinula edodes</name>
    <name type="common">Shiitake mushroom</name>
    <name type="synonym">Lentinus edodes</name>
    <dbReference type="NCBI Taxonomy" id="5353"/>
    <lineage>
        <taxon>Eukaryota</taxon>
        <taxon>Fungi</taxon>
        <taxon>Dikarya</taxon>
        <taxon>Basidiomycota</taxon>
        <taxon>Agaricomycotina</taxon>
        <taxon>Agaricomycetes</taxon>
        <taxon>Agaricomycetidae</taxon>
        <taxon>Agaricales</taxon>
        <taxon>Marasmiineae</taxon>
        <taxon>Omphalotaceae</taxon>
        <taxon>Lentinula</taxon>
    </lineage>
</organism>
<dbReference type="EMBL" id="BDGU01000032">
    <property type="protein sequence ID" value="GAW00544.1"/>
    <property type="molecule type" value="Genomic_DNA"/>
</dbReference>
<feature type="compositionally biased region" description="Basic and acidic residues" evidence="2">
    <location>
        <begin position="310"/>
        <end position="320"/>
    </location>
</feature>
<keyword evidence="4" id="KW-1185">Reference proteome</keyword>
<reference evidence="3 4" key="2">
    <citation type="submission" date="2017-02" db="EMBL/GenBank/DDBJ databases">
        <title>A genome survey and senescence transcriptome analysis in Lentinula edodes.</title>
        <authorList>
            <person name="Sakamoto Y."/>
            <person name="Nakade K."/>
            <person name="Sato S."/>
            <person name="Yoshida Y."/>
            <person name="Miyazaki K."/>
            <person name="Natsume S."/>
            <person name="Konno N."/>
        </authorList>
    </citation>
    <scope>NUCLEOTIDE SEQUENCE [LARGE SCALE GENOMIC DNA]</scope>
    <source>
        <strain evidence="3 4">NBRC 111202</strain>
    </source>
</reference>
<dbReference type="Pfam" id="PF08939">
    <property type="entry name" value="Bles03"/>
    <property type="match status" value="1"/>
</dbReference>
<comment type="similarity">
    <text evidence="1">Belongs to the UPF0696 family.</text>
</comment>
<dbReference type="InterPro" id="IPR015034">
    <property type="entry name" value="Bles03"/>
</dbReference>
<dbReference type="PANTHER" id="PTHR31977">
    <property type="entry name" value="UPF0696 PROTEIN C11ORF68"/>
    <property type="match status" value="1"/>
</dbReference>
<feature type="region of interest" description="Disordered" evidence="2">
    <location>
        <begin position="262"/>
        <end position="353"/>
    </location>
</feature>
<evidence type="ECO:0000313" key="4">
    <source>
        <dbReference type="Proteomes" id="UP000188533"/>
    </source>
</evidence>
<dbReference type="InterPro" id="IPR023398">
    <property type="entry name" value="TIF_eIF4e-like"/>
</dbReference>
<dbReference type="STRING" id="5353.A0A1Q3E0A3"/>